<evidence type="ECO:0000313" key="2">
    <source>
        <dbReference type="EMBL" id="MCY0094225.1"/>
    </source>
</evidence>
<dbReference type="Proteomes" id="UP001081283">
    <property type="component" value="Unassembled WGS sequence"/>
</dbReference>
<gene>
    <name evidence="2" type="ORF">OEG82_09340</name>
</gene>
<feature type="transmembrane region" description="Helical" evidence="1">
    <location>
        <begin position="37"/>
        <end position="57"/>
    </location>
</feature>
<proteinExistence type="predicted"/>
<dbReference type="EMBL" id="JAOVZQ010000001">
    <property type="protein sequence ID" value="MCY0094225.1"/>
    <property type="molecule type" value="Genomic_DNA"/>
</dbReference>
<sequence>MTQAGKPAFWIAGLLMVLFTADVTAGAFFRAAFLSDVAAALVLAISCSFFVAGLLLLEGQEKRDETTTTHREEETQ</sequence>
<comment type="caution">
    <text evidence="2">The sequence shown here is derived from an EMBL/GenBank/DDBJ whole genome shotgun (WGS) entry which is preliminary data.</text>
</comment>
<keyword evidence="1" id="KW-1133">Transmembrane helix</keyword>
<dbReference type="RefSeq" id="WP_267612171.1">
    <property type="nucleotide sequence ID" value="NZ_JAOVZQ010000001.1"/>
</dbReference>
<keyword evidence="3" id="KW-1185">Reference proteome</keyword>
<organism evidence="2 3">
    <name type="scientific">Hoeflea ulvae</name>
    <dbReference type="NCBI Taxonomy" id="2983764"/>
    <lineage>
        <taxon>Bacteria</taxon>
        <taxon>Pseudomonadati</taxon>
        <taxon>Pseudomonadota</taxon>
        <taxon>Alphaproteobacteria</taxon>
        <taxon>Hyphomicrobiales</taxon>
        <taxon>Rhizobiaceae</taxon>
        <taxon>Hoeflea</taxon>
    </lineage>
</organism>
<evidence type="ECO:0000256" key="1">
    <source>
        <dbReference type="SAM" id="Phobius"/>
    </source>
</evidence>
<protein>
    <submittedName>
        <fullName evidence="2">Uncharacterized protein</fullName>
    </submittedName>
</protein>
<keyword evidence="1" id="KW-0472">Membrane</keyword>
<keyword evidence="1" id="KW-0812">Transmembrane</keyword>
<reference evidence="2" key="1">
    <citation type="submission" date="2022-10" db="EMBL/GenBank/DDBJ databases">
        <title>Hoeflea sp. J2-29, isolated from marine algae.</title>
        <authorList>
            <person name="Kristyanto S."/>
            <person name="Kim J.M."/>
            <person name="Jeon C.O."/>
        </authorList>
    </citation>
    <scope>NUCLEOTIDE SEQUENCE</scope>
    <source>
        <strain evidence="2">J2-29</strain>
    </source>
</reference>
<accession>A0ABT3YEA5</accession>
<evidence type="ECO:0000313" key="3">
    <source>
        <dbReference type="Proteomes" id="UP001081283"/>
    </source>
</evidence>
<name>A0ABT3YEA5_9HYPH</name>